<dbReference type="GO" id="GO:0048188">
    <property type="term" value="C:Set1C/COMPASS complex"/>
    <property type="evidence" value="ECO:0007669"/>
    <property type="project" value="InterPro"/>
</dbReference>
<evidence type="ECO:0000256" key="1">
    <source>
        <dbReference type="ARBA" id="ARBA00004123"/>
    </source>
</evidence>
<keyword evidence="8" id="KW-1185">Reference proteome</keyword>
<dbReference type="Gene3D" id="2.130.10.10">
    <property type="entry name" value="YVTN repeat-like/Quinoprotein amine dehydrogenase"/>
    <property type="match status" value="2"/>
</dbReference>
<name>A0A0J9X3R2_GEOCN</name>
<dbReference type="Pfam" id="PF00400">
    <property type="entry name" value="WD40"/>
    <property type="match status" value="3"/>
</dbReference>
<dbReference type="InterPro" id="IPR037850">
    <property type="entry name" value="RBBP5/Swd1"/>
</dbReference>
<keyword evidence="3" id="KW-0677">Repeat</keyword>
<evidence type="ECO:0000313" key="7">
    <source>
        <dbReference type="EMBL" id="CDO51753.1"/>
    </source>
</evidence>
<evidence type="ECO:0000256" key="6">
    <source>
        <dbReference type="SAM" id="MobiDB-lite"/>
    </source>
</evidence>
<dbReference type="Proteomes" id="UP000242525">
    <property type="component" value="Unassembled WGS sequence"/>
</dbReference>
<feature type="compositionally biased region" description="Basic and acidic residues" evidence="6">
    <location>
        <begin position="292"/>
        <end position="311"/>
    </location>
</feature>
<evidence type="ECO:0000256" key="3">
    <source>
        <dbReference type="ARBA" id="ARBA00022737"/>
    </source>
</evidence>
<dbReference type="OrthoDB" id="196858at2759"/>
<accession>A0A0J9X3R2</accession>
<dbReference type="PROSITE" id="PS50294">
    <property type="entry name" value="WD_REPEATS_REGION"/>
    <property type="match status" value="1"/>
</dbReference>
<dbReference type="PROSITE" id="PS00678">
    <property type="entry name" value="WD_REPEATS_1"/>
    <property type="match status" value="1"/>
</dbReference>
<dbReference type="SUPFAM" id="SSF50978">
    <property type="entry name" value="WD40 repeat-like"/>
    <property type="match status" value="1"/>
</dbReference>
<organism evidence="7 8">
    <name type="scientific">Geotrichum candidum</name>
    <name type="common">Oospora lactis</name>
    <name type="synonym">Dipodascus geotrichum</name>
    <dbReference type="NCBI Taxonomy" id="1173061"/>
    <lineage>
        <taxon>Eukaryota</taxon>
        <taxon>Fungi</taxon>
        <taxon>Dikarya</taxon>
        <taxon>Ascomycota</taxon>
        <taxon>Saccharomycotina</taxon>
        <taxon>Dipodascomycetes</taxon>
        <taxon>Dipodascales</taxon>
        <taxon>Dipodascaceae</taxon>
        <taxon>Geotrichum</taxon>
    </lineage>
</organism>
<feature type="repeat" description="WD" evidence="5">
    <location>
        <begin position="31"/>
        <end position="62"/>
    </location>
</feature>
<comment type="caution">
    <text evidence="7">The sequence shown here is derived from an EMBL/GenBank/DDBJ whole genome shotgun (WGS) entry which is preliminary data.</text>
</comment>
<dbReference type="InterPro" id="IPR036322">
    <property type="entry name" value="WD40_repeat_dom_sf"/>
</dbReference>
<proteinExistence type="predicted"/>
<reference evidence="7" key="1">
    <citation type="submission" date="2014-03" db="EMBL/GenBank/DDBJ databases">
        <authorList>
            <person name="Casaregola S."/>
        </authorList>
    </citation>
    <scope>NUCLEOTIDE SEQUENCE [LARGE SCALE GENOMIC DNA]</scope>
    <source>
        <strain evidence="7">CLIB 918</strain>
    </source>
</reference>
<dbReference type="PROSITE" id="PS50082">
    <property type="entry name" value="WD_REPEATS_2"/>
    <property type="match status" value="2"/>
</dbReference>
<keyword evidence="4" id="KW-0539">Nucleus</keyword>
<dbReference type="SMART" id="SM00320">
    <property type="entry name" value="WD40"/>
    <property type="match status" value="5"/>
</dbReference>
<sequence length="490" mass="55144">MNLSLLDPFALAQEYPESQSITVRYGHSGCIKFNPTGDYLASGLQDGSIAIFDIDTNGVLLVLRGGHSRSIQSLSWSHDSRYLLSGSQDWKCIVWDLATSGQKKRVFNFETPVWMAMFQPFTSDKFVVSLFEDYSRYIDMSAPGDNGSKYREVKLGSDPENGKAEYALSCTFNRTGEYIILGTSKGNLHVLRTGHSKVVSSTRISSANIKNMVISTNGKCLVLNSSDRVVRFVTIPEILFGKHQELSDERRKANGYEDNKELVDEKYKENGQINGGDVADDNKSSQNGDDGSAEKDQKSTDKKSDAEKSGDDNESDEEDDDLWKFEVVHKFQDVVNKLQWNSVAISPNTEYVLASTYEAAHDIYMWETSMGSLVKIYEGPKEELVDVEWHPTRSVIAATGLDSGRIYVWTSITPQRWSALAPDFIEVEQNVDYQEREDEFDVEDENEQNQRLLEDEDQEVDIVSGDPVKNVFSIPVSLDLDEDEDDFSSD</sequence>
<dbReference type="STRING" id="1173061.A0A0J9X3R2"/>
<dbReference type="PANTHER" id="PTHR44040">
    <property type="entry name" value="RETINOBLASTOMA-BINDING PROTEIN 5"/>
    <property type="match status" value="1"/>
</dbReference>
<evidence type="ECO:0000256" key="5">
    <source>
        <dbReference type="PROSITE-ProRule" id="PRU00221"/>
    </source>
</evidence>
<feature type="repeat" description="WD" evidence="5">
    <location>
        <begin position="64"/>
        <end position="105"/>
    </location>
</feature>
<keyword evidence="2 5" id="KW-0853">WD repeat</keyword>
<evidence type="ECO:0000313" key="8">
    <source>
        <dbReference type="Proteomes" id="UP000242525"/>
    </source>
</evidence>
<gene>
    <name evidence="7" type="ORF">BN980_GECA02s00153g</name>
</gene>
<dbReference type="EMBL" id="CCBN010000002">
    <property type="protein sequence ID" value="CDO51753.1"/>
    <property type="molecule type" value="Genomic_DNA"/>
</dbReference>
<comment type="subcellular location">
    <subcellularLocation>
        <location evidence="1">Nucleus</location>
    </subcellularLocation>
</comment>
<dbReference type="PANTHER" id="PTHR44040:SF1">
    <property type="entry name" value="RETINOBLASTOMA-BINDING PROTEIN 5"/>
    <property type="match status" value="1"/>
</dbReference>
<feature type="region of interest" description="Disordered" evidence="6">
    <location>
        <begin position="271"/>
        <end position="319"/>
    </location>
</feature>
<evidence type="ECO:0000256" key="2">
    <source>
        <dbReference type="ARBA" id="ARBA00022574"/>
    </source>
</evidence>
<evidence type="ECO:0000256" key="4">
    <source>
        <dbReference type="ARBA" id="ARBA00023242"/>
    </source>
</evidence>
<dbReference type="InterPro" id="IPR019775">
    <property type="entry name" value="WD40_repeat_CS"/>
</dbReference>
<dbReference type="InterPro" id="IPR015943">
    <property type="entry name" value="WD40/YVTN_repeat-like_dom_sf"/>
</dbReference>
<dbReference type="InterPro" id="IPR001680">
    <property type="entry name" value="WD40_rpt"/>
</dbReference>
<dbReference type="AlphaFoldDB" id="A0A0J9X3R2"/>
<protein>
    <submittedName>
        <fullName evidence="7">Similar to Saccharomyces cerevisiae YAR003W SWD1 Subunit of the COMPASS (Set1C) complex</fullName>
    </submittedName>
</protein>